<feature type="region of interest" description="Disordered" evidence="1">
    <location>
        <begin position="1"/>
        <end position="44"/>
    </location>
</feature>
<evidence type="ECO:0000313" key="3">
    <source>
        <dbReference type="Proteomes" id="UP001066276"/>
    </source>
</evidence>
<dbReference type="AlphaFoldDB" id="A0AAV7TEV3"/>
<name>A0AAV7TEV3_PLEWA</name>
<keyword evidence="3" id="KW-1185">Reference proteome</keyword>
<dbReference type="Proteomes" id="UP001066276">
    <property type="component" value="Chromosome 4_1"/>
</dbReference>
<proteinExistence type="predicted"/>
<organism evidence="2 3">
    <name type="scientific">Pleurodeles waltl</name>
    <name type="common">Iberian ribbed newt</name>
    <dbReference type="NCBI Taxonomy" id="8319"/>
    <lineage>
        <taxon>Eukaryota</taxon>
        <taxon>Metazoa</taxon>
        <taxon>Chordata</taxon>
        <taxon>Craniata</taxon>
        <taxon>Vertebrata</taxon>
        <taxon>Euteleostomi</taxon>
        <taxon>Amphibia</taxon>
        <taxon>Batrachia</taxon>
        <taxon>Caudata</taxon>
        <taxon>Salamandroidea</taxon>
        <taxon>Salamandridae</taxon>
        <taxon>Pleurodelinae</taxon>
        <taxon>Pleurodeles</taxon>
    </lineage>
</organism>
<accession>A0AAV7TEV3</accession>
<evidence type="ECO:0000256" key="1">
    <source>
        <dbReference type="SAM" id="MobiDB-lite"/>
    </source>
</evidence>
<evidence type="ECO:0000313" key="2">
    <source>
        <dbReference type="EMBL" id="KAJ1174641.1"/>
    </source>
</evidence>
<gene>
    <name evidence="2" type="ORF">NDU88_006461</name>
</gene>
<reference evidence="2" key="1">
    <citation type="journal article" date="2022" name="bioRxiv">
        <title>Sequencing and chromosome-scale assembly of the giantPleurodeles waltlgenome.</title>
        <authorList>
            <person name="Brown T."/>
            <person name="Elewa A."/>
            <person name="Iarovenko S."/>
            <person name="Subramanian E."/>
            <person name="Araus A.J."/>
            <person name="Petzold A."/>
            <person name="Susuki M."/>
            <person name="Suzuki K.-i.T."/>
            <person name="Hayashi T."/>
            <person name="Toyoda A."/>
            <person name="Oliveira C."/>
            <person name="Osipova E."/>
            <person name="Leigh N.D."/>
            <person name="Simon A."/>
            <person name="Yun M.H."/>
        </authorList>
    </citation>
    <scope>NUCLEOTIDE SEQUENCE</scope>
    <source>
        <strain evidence="2">20211129_DDA</strain>
        <tissue evidence="2">Liver</tissue>
    </source>
</reference>
<sequence length="223" mass="23754">MCRAPRPGALSGVPEEDPAGRGLAWRHGVGPESSFPTSSGTWVRPVGGQTVSPLLARPAVNEAGAARDIRAHPPGPKVEIVRVGPCPLPGTALGLETANEGRVDGGRGSPLPLLILNTPLELGTDNQQAPGASARSGDSRQGWGRGPIECQPQVLLILHSRAPRDHAALPDIETLTRNRARPAMGKDRQAQQTVEEQQFKLSLSSCWGEMLVMVHFESTQYYS</sequence>
<protein>
    <submittedName>
        <fullName evidence="2">Uncharacterized protein</fullName>
    </submittedName>
</protein>
<feature type="region of interest" description="Disordered" evidence="1">
    <location>
        <begin position="123"/>
        <end position="145"/>
    </location>
</feature>
<dbReference type="EMBL" id="JANPWB010000007">
    <property type="protein sequence ID" value="KAJ1174641.1"/>
    <property type="molecule type" value="Genomic_DNA"/>
</dbReference>
<comment type="caution">
    <text evidence="2">The sequence shown here is derived from an EMBL/GenBank/DDBJ whole genome shotgun (WGS) entry which is preliminary data.</text>
</comment>